<comment type="caution">
    <text evidence="2">The sequence shown here is derived from an EMBL/GenBank/DDBJ whole genome shotgun (WGS) entry which is preliminary data.</text>
</comment>
<organism evidence="2 3">
    <name type="scientific">Eumeta variegata</name>
    <name type="common">Bagworm moth</name>
    <name type="synonym">Eumeta japonica</name>
    <dbReference type="NCBI Taxonomy" id="151549"/>
    <lineage>
        <taxon>Eukaryota</taxon>
        <taxon>Metazoa</taxon>
        <taxon>Ecdysozoa</taxon>
        <taxon>Arthropoda</taxon>
        <taxon>Hexapoda</taxon>
        <taxon>Insecta</taxon>
        <taxon>Pterygota</taxon>
        <taxon>Neoptera</taxon>
        <taxon>Endopterygota</taxon>
        <taxon>Lepidoptera</taxon>
        <taxon>Glossata</taxon>
        <taxon>Ditrysia</taxon>
        <taxon>Tineoidea</taxon>
        <taxon>Psychidae</taxon>
        <taxon>Oiketicinae</taxon>
        <taxon>Eumeta</taxon>
    </lineage>
</organism>
<dbReference type="Gene3D" id="1.10.2080.10">
    <property type="entry name" value="Insect odorant-binding protein A10/Ejaculatory bulb-specific protein 3"/>
    <property type="match status" value="1"/>
</dbReference>
<dbReference type="SUPFAM" id="SSF100910">
    <property type="entry name" value="Chemosensory protein Csp2"/>
    <property type="match status" value="1"/>
</dbReference>
<dbReference type="InterPro" id="IPR036682">
    <property type="entry name" value="OS_D_A10/PebIII_sf"/>
</dbReference>
<keyword evidence="3" id="KW-1185">Reference proteome</keyword>
<gene>
    <name evidence="2" type="primary">a10</name>
    <name evidence="2" type="ORF">EVAR_78009_1</name>
</gene>
<protein>
    <submittedName>
        <fullName evidence="2">Odorant-binding protein A10</fullName>
    </submittedName>
</protein>
<reference evidence="2 3" key="1">
    <citation type="journal article" date="2019" name="Commun. Biol.">
        <title>The bagworm genome reveals a unique fibroin gene that provides high tensile strength.</title>
        <authorList>
            <person name="Kono N."/>
            <person name="Nakamura H."/>
            <person name="Ohtoshi R."/>
            <person name="Tomita M."/>
            <person name="Numata K."/>
            <person name="Arakawa K."/>
        </authorList>
    </citation>
    <scope>NUCLEOTIDE SEQUENCE [LARGE SCALE GENOMIC DNA]</scope>
</reference>
<dbReference type="AlphaFoldDB" id="A0A4C1T3I4"/>
<dbReference type="InterPro" id="IPR005055">
    <property type="entry name" value="A10/PebIII"/>
</dbReference>
<dbReference type="OrthoDB" id="6344725at2759"/>
<accession>A0A4C1T3I4</accession>
<feature type="chain" id="PRO_5020035534" evidence="1">
    <location>
        <begin position="17"/>
        <end position="127"/>
    </location>
</feature>
<evidence type="ECO:0000313" key="2">
    <source>
        <dbReference type="EMBL" id="GBP07821.1"/>
    </source>
</evidence>
<sequence>MKVTLVVCAVVAVALAVPSPDGEHYDSKYDDFDVDTLIENLRLLKSYANCFLGKGSCTAEGASFKKVMPEAVATTCAKCTPKQRILVRKVIKAIQANLSEEWEELKKEYDPEGKYHDALEKFLQASD</sequence>
<name>A0A4C1T3I4_EUMVA</name>
<dbReference type="EMBL" id="BGZK01000028">
    <property type="protein sequence ID" value="GBP07821.1"/>
    <property type="molecule type" value="Genomic_DNA"/>
</dbReference>
<keyword evidence="1" id="KW-0732">Signal</keyword>
<feature type="signal peptide" evidence="1">
    <location>
        <begin position="1"/>
        <end position="16"/>
    </location>
</feature>
<dbReference type="PANTHER" id="PTHR11257:SF9">
    <property type="entry name" value="CHEMOSENSORY PROTEIN 13"/>
    <property type="match status" value="1"/>
</dbReference>
<dbReference type="Pfam" id="PF03392">
    <property type="entry name" value="OS-D"/>
    <property type="match status" value="1"/>
</dbReference>
<dbReference type="Proteomes" id="UP000299102">
    <property type="component" value="Unassembled WGS sequence"/>
</dbReference>
<dbReference type="PANTHER" id="PTHR11257">
    <property type="entry name" value="CHEMOSENSORY PROTEIN-RELATED"/>
    <property type="match status" value="1"/>
</dbReference>
<proteinExistence type="predicted"/>
<evidence type="ECO:0000256" key="1">
    <source>
        <dbReference type="SAM" id="SignalP"/>
    </source>
</evidence>
<evidence type="ECO:0000313" key="3">
    <source>
        <dbReference type="Proteomes" id="UP000299102"/>
    </source>
</evidence>